<name>A0A9P3PQE4_LYOSH</name>
<dbReference type="Gene3D" id="3.40.50.11350">
    <property type="match status" value="1"/>
</dbReference>
<reference evidence="1" key="1">
    <citation type="submission" date="2022-07" db="EMBL/GenBank/DDBJ databases">
        <title>The genome of Lyophyllum shimeji provides insight into the initial evolution of ectomycorrhizal fungal genome.</title>
        <authorList>
            <person name="Kobayashi Y."/>
            <person name="Shibata T."/>
            <person name="Hirakawa H."/>
            <person name="Shigenobu S."/>
            <person name="Nishiyama T."/>
            <person name="Yamada A."/>
            <person name="Hasebe M."/>
            <person name="Kawaguchi M."/>
        </authorList>
    </citation>
    <scope>NUCLEOTIDE SEQUENCE</scope>
    <source>
        <strain evidence="1">AT787</strain>
    </source>
</reference>
<keyword evidence="2" id="KW-1185">Reference proteome</keyword>
<dbReference type="OrthoDB" id="2020419at2759"/>
<dbReference type="EMBL" id="BRPK01000008">
    <property type="protein sequence ID" value="GLB40740.1"/>
    <property type="molecule type" value="Genomic_DNA"/>
</dbReference>
<dbReference type="Proteomes" id="UP001063166">
    <property type="component" value="Unassembled WGS sequence"/>
</dbReference>
<comment type="caution">
    <text evidence="1">The sequence shown here is derived from an EMBL/GenBank/DDBJ whole genome shotgun (WGS) entry which is preliminary data.</text>
</comment>
<accession>A0A9P3PQE4</accession>
<dbReference type="AlphaFoldDB" id="A0A9P3PQE4"/>
<proteinExistence type="predicted"/>
<sequence>MIFTVERSILRKLEQMQSLLGDEDGEDSSPTPPISHHWPPIVTRLPELRRTRPHRREPFVHLDDEADDRRSSSHNSFLLPTRIPGHETDAWQHLLQLAELAKRLNRTLILPHVGRGYLGCCYHWELETYYDLRCLPELGVAFAKTRDLSNWAKRYMHTTAQVVSLFPQDQSMTDRGEEPLVRRFDEFYETRDLNLPGCFETKFSSIDLNDFPHLRIYLSRMGGEKLVDALSWEHDTGNGASLHNSSQLPHDLFLTASLQSPPDILVVQWNLRFPVFPPPIAPVVFHYSEHLTALAEQLAPSAPYLAIYWHTEGLPADVLSHCADLLVDTVSRLLSDPSASIITTVWFASDLPYSVASDRSAPRTVAFPRRGLHGGIDGSARSGHLSDKRVKAMEILKEALADGRALAQWHLTDLTNELRKVQAGTDDALLQDNGVLGILDKLICSRAALFVRGARACGVSSFAQQIVDMRKEELARRGNEMLKNIVDVFG</sequence>
<evidence type="ECO:0000313" key="1">
    <source>
        <dbReference type="EMBL" id="GLB40740.1"/>
    </source>
</evidence>
<evidence type="ECO:0000313" key="2">
    <source>
        <dbReference type="Proteomes" id="UP001063166"/>
    </source>
</evidence>
<organism evidence="1 2">
    <name type="scientific">Lyophyllum shimeji</name>
    <name type="common">Hon-shimeji</name>
    <name type="synonym">Tricholoma shimeji</name>
    <dbReference type="NCBI Taxonomy" id="47721"/>
    <lineage>
        <taxon>Eukaryota</taxon>
        <taxon>Fungi</taxon>
        <taxon>Dikarya</taxon>
        <taxon>Basidiomycota</taxon>
        <taxon>Agaricomycotina</taxon>
        <taxon>Agaricomycetes</taxon>
        <taxon>Agaricomycetidae</taxon>
        <taxon>Agaricales</taxon>
        <taxon>Tricholomatineae</taxon>
        <taxon>Lyophyllaceae</taxon>
        <taxon>Lyophyllum</taxon>
    </lineage>
</organism>
<gene>
    <name evidence="1" type="ORF">LshimejAT787_0806110</name>
</gene>
<protein>
    <submittedName>
        <fullName evidence="1">Uncharacterized protein</fullName>
    </submittedName>
</protein>